<protein>
    <recommendedName>
        <fullName evidence="2">Protein kinase domain-containing protein</fullName>
    </recommendedName>
</protein>
<reference evidence="3 4" key="1">
    <citation type="submission" date="2023-01" db="EMBL/GenBank/DDBJ databases">
        <title>Analysis of 21 Apiospora genomes using comparative genomics revels a genus with tremendous synthesis potential of carbohydrate active enzymes and secondary metabolites.</title>
        <authorList>
            <person name="Sorensen T."/>
        </authorList>
    </citation>
    <scope>NUCLEOTIDE SEQUENCE [LARGE SCALE GENOMIC DNA]</scope>
    <source>
        <strain evidence="3 4">CBS 33761</strain>
    </source>
</reference>
<evidence type="ECO:0000313" key="3">
    <source>
        <dbReference type="EMBL" id="KAK8040027.1"/>
    </source>
</evidence>
<evidence type="ECO:0000259" key="2">
    <source>
        <dbReference type="PROSITE" id="PS50011"/>
    </source>
</evidence>
<feature type="region of interest" description="Disordered" evidence="1">
    <location>
        <begin position="355"/>
        <end position="374"/>
    </location>
</feature>
<dbReference type="InterPro" id="IPR000719">
    <property type="entry name" value="Prot_kinase_dom"/>
</dbReference>
<feature type="compositionally biased region" description="Basic and acidic residues" evidence="1">
    <location>
        <begin position="362"/>
        <end position="374"/>
    </location>
</feature>
<evidence type="ECO:0000256" key="1">
    <source>
        <dbReference type="SAM" id="MobiDB-lite"/>
    </source>
</evidence>
<sequence>MPSNTRAGARTPDLFDEIEESLQETTEVLGGGKFLPEETFDLLLKQPKIEAALRQDRVKPTTELIDYILSRGKRVFLTLLYSERLSLLEGLQDSGFGDDDLPVEIHQDVPGVSSLNKQTWTLDSTPLPVFADWDSRSVRYFVNYQWQFLVAKFPDFKFEKFASQHPLPLVKIKSERKVPASSGGFSNVFRLQLCDTSRSCQGRGSDRAEPRIVAVKRFNEDLEGYFHKESENLHKIEAMDPHRHLIKPIAMFQRGPHYCVMFPWASGGNLGNFWERNDGILRDEDLRASLVSWCLEQMVGMSDALRVLHNKNCRHGDLKPENLLHFEEEASRGRLVVADFGLSKFHLEETNIRTKPSSDWSRTSRYEPPEVDQYHKGKPRSRHYDLWSVGCIFLEFAIWLVHDLKYLKDLKQATKIEKFWQCNKQSQPEVHPLVIQEMDTILVHTKATSAVKDIVKLVKDRLLVVRYQEADSPGDQIEGQAIRASAEELCSSMRRIQELANGSNRTTYLSHQRIPRRSGSNSLSVQPNDHRRRDSAIGLSNNDDKYPEGFTLRVRPPTGDIGQTSEARKPSTHPQTYRIEQTIDLNDRWESSTDNDFARALFQRKDWMPPPAPTTADTVMCAECKSIDFLSARSEIPFDQDQLRLKSATCDVCAVIHEALTCLKWPEQRGSIVRIKSEFRIAPKEGGSKAEPLVLSMYADPSTAQPDVEAVAQRGYPDLPGTESPKQYEIIRAWRDNCDGQHEGCYPWKTPGDLPPMPTRVIDVGDPLRLVETSPGQPNARYVALSHCWGRLRNEEKYCTTQETIASVRERIPFDRLPKTFRDAVAVTRQLGIRYLWIDSICIIQGDQADWEAEAQKMGDVFRFAYCTLAASSAESSIKGFANDPTGKAPRTRRKVAALTTSGGSKLYLCRNIDNFQDHVEGSVLASRGWVFQERALSRRTLHFTSTQLYWECGEGVHCETLGKLQNAKAALMGDAQFPKSALQYFKGGRIILFQHVYRTYSKLAFTNWTDRAVALLGLESRLGEAFRTRAEFGVLEEYLARSLLWQRDSRTCPRLLRIPQPPRGSGVRVPSWSWMAYRGEIDYLDIPWDRTDWCEESVESPFEGNRSLRQSSGGDGWTPMEIHALACGISGTDKVDWNKGVTMDDGSSGFSDLASLRCVVVGQERRTEGVKNDRLQYVLIVKAHPRGVEGQYQRVGVGKLFASWVQKTGQMNISLV</sequence>
<dbReference type="PANTHER" id="PTHR33112">
    <property type="entry name" value="DOMAIN PROTEIN, PUTATIVE-RELATED"/>
    <property type="match status" value="1"/>
</dbReference>
<comment type="caution">
    <text evidence="3">The sequence shown here is derived from an EMBL/GenBank/DDBJ whole genome shotgun (WGS) entry which is preliminary data.</text>
</comment>
<proteinExistence type="predicted"/>
<dbReference type="Proteomes" id="UP001444661">
    <property type="component" value="Unassembled WGS sequence"/>
</dbReference>
<dbReference type="Pfam" id="PF00069">
    <property type="entry name" value="Pkinase"/>
    <property type="match status" value="1"/>
</dbReference>
<dbReference type="InterPro" id="IPR011009">
    <property type="entry name" value="Kinase-like_dom_sf"/>
</dbReference>
<gene>
    <name evidence="3" type="ORF">PG993_008438</name>
</gene>
<accession>A0ABR1T0P0</accession>
<dbReference type="Gene3D" id="1.10.510.10">
    <property type="entry name" value="Transferase(Phosphotransferase) domain 1"/>
    <property type="match status" value="1"/>
</dbReference>
<dbReference type="InterPro" id="IPR010730">
    <property type="entry name" value="HET"/>
</dbReference>
<dbReference type="SMART" id="SM00220">
    <property type="entry name" value="S_TKc"/>
    <property type="match status" value="1"/>
</dbReference>
<dbReference type="CDD" id="cd00180">
    <property type="entry name" value="PKc"/>
    <property type="match status" value="1"/>
</dbReference>
<feature type="compositionally biased region" description="Polar residues" evidence="1">
    <location>
        <begin position="518"/>
        <end position="527"/>
    </location>
</feature>
<keyword evidence="4" id="KW-1185">Reference proteome</keyword>
<dbReference type="Pfam" id="PF06985">
    <property type="entry name" value="HET"/>
    <property type="match status" value="1"/>
</dbReference>
<dbReference type="SUPFAM" id="SSF56112">
    <property type="entry name" value="Protein kinase-like (PK-like)"/>
    <property type="match status" value="1"/>
</dbReference>
<dbReference type="EMBL" id="JAQQWK010000006">
    <property type="protein sequence ID" value="KAK8040027.1"/>
    <property type="molecule type" value="Genomic_DNA"/>
</dbReference>
<feature type="compositionally biased region" description="Polar residues" evidence="1">
    <location>
        <begin position="501"/>
        <end position="510"/>
    </location>
</feature>
<feature type="domain" description="Protein kinase" evidence="2">
    <location>
        <begin position="174"/>
        <end position="463"/>
    </location>
</feature>
<organism evidence="3 4">
    <name type="scientific">Apiospora rasikravindrae</name>
    <dbReference type="NCBI Taxonomy" id="990691"/>
    <lineage>
        <taxon>Eukaryota</taxon>
        <taxon>Fungi</taxon>
        <taxon>Dikarya</taxon>
        <taxon>Ascomycota</taxon>
        <taxon>Pezizomycotina</taxon>
        <taxon>Sordariomycetes</taxon>
        <taxon>Xylariomycetidae</taxon>
        <taxon>Amphisphaeriales</taxon>
        <taxon>Apiosporaceae</taxon>
        <taxon>Apiospora</taxon>
    </lineage>
</organism>
<dbReference type="PROSITE" id="PS50011">
    <property type="entry name" value="PROTEIN_KINASE_DOM"/>
    <property type="match status" value="1"/>
</dbReference>
<name>A0ABR1T0P0_9PEZI</name>
<evidence type="ECO:0000313" key="4">
    <source>
        <dbReference type="Proteomes" id="UP001444661"/>
    </source>
</evidence>
<dbReference type="PANTHER" id="PTHR33112:SF10">
    <property type="entry name" value="TOL"/>
    <property type="match status" value="1"/>
</dbReference>
<feature type="region of interest" description="Disordered" evidence="1">
    <location>
        <begin position="501"/>
        <end position="575"/>
    </location>
</feature>